<reference evidence="1 2" key="1">
    <citation type="submission" date="2019-08" db="EMBL/GenBank/DDBJ databases">
        <authorList>
            <person name="Alioto T."/>
            <person name="Alioto T."/>
            <person name="Gomez Garrido J."/>
        </authorList>
    </citation>
    <scope>NUCLEOTIDE SEQUENCE [LARGE SCALE GENOMIC DNA]</scope>
</reference>
<dbReference type="EMBL" id="CABPRJ010000982">
    <property type="protein sequence ID" value="VVC34076.1"/>
    <property type="molecule type" value="Genomic_DNA"/>
</dbReference>
<accession>A0A5E4MRI4</accession>
<evidence type="ECO:0000313" key="1">
    <source>
        <dbReference type="EMBL" id="VVC34076.1"/>
    </source>
</evidence>
<gene>
    <name evidence="1" type="ORF">CINCED_3A008896</name>
</gene>
<proteinExistence type="predicted"/>
<protein>
    <submittedName>
        <fullName evidence="1">Uncharacterized protein</fullName>
    </submittedName>
</protein>
<name>A0A5E4MRI4_9HEMI</name>
<sequence length="412" mass="48805">MNDQAYGDDNNHEPGYSTIDENISSSATAFHEPQDVHRLVQMFQGVVDDMPSDFDSLMQNKPDWIDPEKLKRGQQFALEHYFGVSFSKILSLYILFALSHNGLDTLIYTRMSDTPYKAYRRYYATSDIIKSWMETDILTPETKGNKNMRRVFQMHQKVHEDLLQNPIIDGQMEPRCTILGKPWYTATLANLKKDFKCISPAPTEINSLLERQKTVFNQCYLTTTQFGFFGLAIVYPEWFGIHDYSRQDMEDFVHLWRTIGYLMGIKDEYNFGRGTLDEVKERSKWLIRVLVIPKFREITEKWEHMSRCAAEGVRMYMKKSLSFESSFCYLCDILGLKSTNVKKTIGFRKYIYLWWLRFFMKYLLKWNLFNLRKRLNRYIFKSMKTAAEELNNENIQIKLLNKFIKYEQTAAV</sequence>
<evidence type="ECO:0000313" key="2">
    <source>
        <dbReference type="Proteomes" id="UP000325440"/>
    </source>
</evidence>
<organism evidence="1 2">
    <name type="scientific">Cinara cedri</name>
    <dbReference type="NCBI Taxonomy" id="506608"/>
    <lineage>
        <taxon>Eukaryota</taxon>
        <taxon>Metazoa</taxon>
        <taxon>Ecdysozoa</taxon>
        <taxon>Arthropoda</taxon>
        <taxon>Hexapoda</taxon>
        <taxon>Insecta</taxon>
        <taxon>Pterygota</taxon>
        <taxon>Neoptera</taxon>
        <taxon>Paraneoptera</taxon>
        <taxon>Hemiptera</taxon>
        <taxon>Sternorrhyncha</taxon>
        <taxon>Aphidomorpha</taxon>
        <taxon>Aphidoidea</taxon>
        <taxon>Aphididae</taxon>
        <taxon>Lachninae</taxon>
        <taxon>Cinara</taxon>
    </lineage>
</organism>
<dbReference type="Proteomes" id="UP000325440">
    <property type="component" value="Unassembled WGS sequence"/>
</dbReference>
<dbReference type="PANTHER" id="PTHR37159">
    <property type="entry name" value="GH11867P"/>
    <property type="match status" value="1"/>
</dbReference>
<dbReference type="PANTHER" id="PTHR37159:SF1">
    <property type="entry name" value="GH11867P"/>
    <property type="match status" value="1"/>
</dbReference>
<dbReference type="AlphaFoldDB" id="A0A5E4MRI4"/>
<keyword evidence="2" id="KW-1185">Reference proteome</keyword>